<feature type="compositionally biased region" description="Acidic residues" evidence="5">
    <location>
        <begin position="193"/>
        <end position="216"/>
    </location>
</feature>
<gene>
    <name evidence="7" type="ORF">NADFUDRAFT_51914</name>
</gene>
<evidence type="ECO:0000256" key="4">
    <source>
        <dbReference type="ARBA" id="ARBA00023242"/>
    </source>
</evidence>
<dbReference type="Gene3D" id="3.90.70.200">
    <property type="entry name" value="Plus-3 domain"/>
    <property type="match status" value="1"/>
</dbReference>
<dbReference type="SUPFAM" id="SSF159042">
    <property type="entry name" value="Plus3-like"/>
    <property type="match status" value="1"/>
</dbReference>
<dbReference type="PROSITE" id="PS51360">
    <property type="entry name" value="PLUS3"/>
    <property type="match status" value="1"/>
</dbReference>
<evidence type="ECO:0000259" key="6">
    <source>
        <dbReference type="PROSITE" id="PS51360"/>
    </source>
</evidence>
<dbReference type="PANTHER" id="PTHR13115:SF8">
    <property type="entry name" value="RNA POLYMERASE-ASSOCIATED PROTEIN RTF1 HOMOLOG"/>
    <property type="match status" value="1"/>
</dbReference>
<feature type="compositionally biased region" description="Basic and acidic residues" evidence="5">
    <location>
        <begin position="100"/>
        <end position="137"/>
    </location>
</feature>
<dbReference type="AlphaFoldDB" id="A0A1E3PJ49"/>
<feature type="compositionally biased region" description="Acidic residues" evidence="5">
    <location>
        <begin position="1"/>
        <end position="10"/>
    </location>
</feature>
<feature type="compositionally biased region" description="Basic and acidic residues" evidence="5">
    <location>
        <begin position="170"/>
        <end position="192"/>
    </location>
</feature>
<keyword evidence="2" id="KW-0805">Transcription regulation</keyword>
<reference evidence="7 8" key="1">
    <citation type="journal article" date="2016" name="Proc. Natl. Acad. Sci. U.S.A.">
        <title>Comparative genomics of biotechnologically important yeasts.</title>
        <authorList>
            <person name="Riley R."/>
            <person name="Haridas S."/>
            <person name="Wolfe K.H."/>
            <person name="Lopes M.R."/>
            <person name="Hittinger C.T."/>
            <person name="Goeker M."/>
            <person name="Salamov A.A."/>
            <person name="Wisecaver J.H."/>
            <person name="Long T.M."/>
            <person name="Calvey C.H."/>
            <person name="Aerts A.L."/>
            <person name="Barry K.W."/>
            <person name="Choi C."/>
            <person name="Clum A."/>
            <person name="Coughlan A.Y."/>
            <person name="Deshpande S."/>
            <person name="Douglass A.P."/>
            <person name="Hanson S.J."/>
            <person name="Klenk H.-P."/>
            <person name="LaButti K.M."/>
            <person name="Lapidus A."/>
            <person name="Lindquist E.A."/>
            <person name="Lipzen A.M."/>
            <person name="Meier-Kolthoff J.P."/>
            <person name="Ohm R.A."/>
            <person name="Otillar R.P."/>
            <person name="Pangilinan J.L."/>
            <person name="Peng Y."/>
            <person name="Rokas A."/>
            <person name="Rosa C.A."/>
            <person name="Scheuner C."/>
            <person name="Sibirny A.A."/>
            <person name="Slot J.C."/>
            <person name="Stielow J.B."/>
            <person name="Sun H."/>
            <person name="Kurtzman C.P."/>
            <person name="Blackwell M."/>
            <person name="Grigoriev I.V."/>
            <person name="Jeffries T.W."/>
        </authorList>
    </citation>
    <scope>NUCLEOTIDE SEQUENCE [LARGE SCALE GENOMIC DNA]</scope>
    <source>
        <strain evidence="7 8">DSM 6958</strain>
    </source>
</reference>
<name>A0A1E3PJ49_9ASCO</name>
<dbReference type="Proteomes" id="UP000095009">
    <property type="component" value="Unassembled WGS sequence"/>
</dbReference>
<feature type="compositionally biased region" description="Polar residues" evidence="5">
    <location>
        <begin position="27"/>
        <end position="44"/>
    </location>
</feature>
<dbReference type="GO" id="GO:1990269">
    <property type="term" value="F:RNA polymerase II C-terminal domain phosphoserine binding"/>
    <property type="evidence" value="ECO:0007669"/>
    <property type="project" value="TreeGrafter"/>
</dbReference>
<evidence type="ECO:0000256" key="5">
    <source>
        <dbReference type="SAM" id="MobiDB-lite"/>
    </source>
</evidence>
<feature type="compositionally biased region" description="Basic and acidic residues" evidence="5">
    <location>
        <begin position="217"/>
        <end position="229"/>
    </location>
</feature>
<dbReference type="SMART" id="SM00719">
    <property type="entry name" value="Plus3"/>
    <property type="match status" value="1"/>
</dbReference>
<dbReference type="GO" id="GO:0003677">
    <property type="term" value="F:DNA binding"/>
    <property type="evidence" value="ECO:0007669"/>
    <property type="project" value="InterPro"/>
</dbReference>
<dbReference type="InterPro" id="IPR036128">
    <property type="entry name" value="Plus3-like_sf"/>
</dbReference>
<evidence type="ECO:0000313" key="7">
    <source>
        <dbReference type="EMBL" id="ODQ65320.1"/>
    </source>
</evidence>
<evidence type="ECO:0000256" key="3">
    <source>
        <dbReference type="ARBA" id="ARBA00023163"/>
    </source>
</evidence>
<dbReference type="Pfam" id="PF03126">
    <property type="entry name" value="Plus-3"/>
    <property type="match status" value="1"/>
</dbReference>
<dbReference type="OrthoDB" id="166375at2759"/>
<keyword evidence="3" id="KW-0804">Transcription</keyword>
<feature type="domain" description="Plus3" evidence="6">
    <location>
        <begin position="236"/>
        <end position="368"/>
    </location>
</feature>
<evidence type="ECO:0000256" key="2">
    <source>
        <dbReference type="ARBA" id="ARBA00023015"/>
    </source>
</evidence>
<dbReference type="PANTHER" id="PTHR13115">
    <property type="entry name" value="RNA POLYMERASE-ASSOCIATED PROTEIN RTF1 HOMOLOG"/>
    <property type="match status" value="1"/>
</dbReference>
<proteinExistence type="predicted"/>
<feature type="region of interest" description="Disordered" evidence="5">
    <location>
        <begin position="1"/>
        <end position="229"/>
    </location>
</feature>
<feature type="compositionally biased region" description="Acidic residues" evidence="5">
    <location>
        <begin position="55"/>
        <end position="70"/>
    </location>
</feature>
<dbReference type="GO" id="GO:0016593">
    <property type="term" value="C:Cdc73/Paf1 complex"/>
    <property type="evidence" value="ECO:0007669"/>
    <property type="project" value="TreeGrafter"/>
</dbReference>
<keyword evidence="8" id="KW-1185">Reference proteome</keyword>
<dbReference type="EMBL" id="KV454410">
    <property type="protein sequence ID" value="ODQ65320.1"/>
    <property type="molecule type" value="Genomic_DNA"/>
</dbReference>
<organism evidence="7 8">
    <name type="scientific">Nadsonia fulvescens var. elongata DSM 6958</name>
    <dbReference type="NCBI Taxonomy" id="857566"/>
    <lineage>
        <taxon>Eukaryota</taxon>
        <taxon>Fungi</taxon>
        <taxon>Dikarya</taxon>
        <taxon>Ascomycota</taxon>
        <taxon>Saccharomycotina</taxon>
        <taxon>Dipodascomycetes</taxon>
        <taxon>Dipodascales</taxon>
        <taxon>Dipodascales incertae sedis</taxon>
        <taxon>Nadsonia</taxon>
    </lineage>
</organism>
<evidence type="ECO:0000256" key="1">
    <source>
        <dbReference type="ARBA" id="ARBA00004123"/>
    </source>
</evidence>
<accession>A0A1E3PJ49</accession>
<dbReference type="STRING" id="857566.A0A1E3PJ49"/>
<keyword evidence="4" id="KW-0539">Nucleus</keyword>
<feature type="compositionally biased region" description="Basic and acidic residues" evidence="5">
    <location>
        <begin position="144"/>
        <end position="161"/>
    </location>
</feature>
<dbReference type="InterPro" id="IPR004343">
    <property type="entry name" value="Plus-3_dom"/>
</dbReference>
<comment type="subcellular location">
    <subcellularLocation>
        <location evidence="1">Nucleus</location>
    </subcellularLocation>
</comment>
<evidence type="ECO:0000313" key="8">
    <source>
        <dbReference type="Proteomes" id="UP000095009"/>
    </source>
</evidence>
<sequence>MSDIDFDEDLLALAGAGDDSHDESAEESQGSGPQSLKRNSSDTFHGTKRTRNMDDDSENDDEEEEEEESNEATNGNGKPLINDGGSDSEDEFVNPYPLEGKYKDERDRAWLEGLQEVERESIFFDRSNEMQRYRESKYLTQRSKQQEKDKTTRRSTRDAPSSKKVSQLSELKKRREEKSNKSTTSKERPSGKDDDDYEEDQEEAEESDYEPEDAGIAEEKVEWDDKQPTIPSVRKDINASDLNKIRFGRSLFAKFCHNPGFEEAAIGCFVRINLGTDPHKNEPTYRLCQIKSIVPSKVYTFLNRTADEAIVVTHASSERTVEFGVCSDSAITDREFDWWKKSMEKAELSLPSVKKIERKFNELMTMSRRELTTEEVNNLIERRQKMSSKSSGANIVLEKSLWQQQRLIAVQKNDLAEVARIDRKLADLEKSINPSKNFESPLDKLAKVNERNRKANQDFVRKAEVKNNEERRKNATGSNVTSNPFSRLRTSVQIFYKSTEDQAAEKAAKETKTSEELNNIESMKQTAHRKPLNAIDDAIAGIELDLDFDI</sequence>
<protein>
    <submittedName>
        <fullName evidence="7">Plus-3-domain-containing protein</fullName>
    </submittedName>
</protein>